<evidence type="ECO:0000256" key="5">
    <source>
        <dbReference type="ARBA" id="ARBA00022801"/>
    </source>
</evidence>
<dbReference type="CDD" id="cd18887">
    <property type="entry name" value="NUDIX_UGPPase_Nudt14"/>
    <property type="match status" value="1"/>
</dbReference>
<dbReference type="Proteomes" id="UP000029733">
    <property type="component" value="Unassembled WGS sequence"/>
</dbReference>
<dbReference type="GO" id="GO:0006753">
    <property type="term" value="P:nucleoside phosphate metabolic process"/>
    <property type="evidence" value="ECO:0007669"/>
    <property type="project" value="TreeGrafter"/>
</dbReference>
<feature type="binding site" evidence="7">
    <location>
        <position position="101"/>
    </location>
    <ligand>
        <name>Mg(2+)</name>
        <dbReference type="ChEBI" id="CHEBI:18420"/>
        <label>1</label>
    </ligand>
</feature>
<keyword evidence="4" id="KW-0963">Cytoplasm</keyword>
<dbReference type="GO" id="GO:0019693">
    <property type="term" value="P:ribose phosphate metabolic process"/>
    <property type="evidence" value="ECO:0007669"/>
    <property type="project" value="TreeGrafter"/>
</dbReference>
<sequence length="213" mass="23974">MKHLLSPLSHISNVSFCECVDSKYVKALRMLYSENGISRSWDFIHSLDSVAIVLYHRQKDSLLFVKQFRPAVFVRTLENYNAIQELTQDMLQSGYTFELCAGLVDKAGKSLEQIAKEEVQEECGYCVRALEKIGAFVTAVGHSGAKQTLFYASISEVDRVSEGGGIDGEVIENIFVPVSELESFIENAHITKTPGLGFGVLWFLRHYERLKKI</sequence>
<keyword evidence="7" id="KW-0479">Metal-binding</keyword>
<dbReference type="RefSeq" id="WP_034354706.1">
    <property type="nucleotide sequence ID" value="NZ_JRPR02000001.1"/>
</dbReference>
<dbReference type="SUPFAM" id="SSF55811">
    <property type="entry name" value="Nudix"/>
    <property type="match status" value="1"/>
</dbReference>
<dbReference type="EMBL" id="JRPR02000001">
    <property type="protein sequence ID" value="TLD97356.1"/>
    <property type="molecule type" value="Genomic_DNA"/>
</dbReference>
<comment type="subunit">
    <text evidence="3">Homodimer.</text>
</comment>
<feature type="binding site" evidence="7">
    <location>
        <position position="118"/>
    </location>
    <ligand>
        <name>Mg(2+)</name>
        <dbReference type="ChEBI" id="CHEBI:18420"/>
        <label>1</label>
    </ligand>
</feature>
<feature type="domain" description="Nudix hydrolase" evidence="9">
    <location>
        <begin position="45"/>
        <end position="198"/>
    </location>
</feature>
<dbReference type="PROSITE" id="PS51462">
    <property type="entry name" value="NUDIX"/>
    <property type="match status" value="1"/>
</dbReference>
<dbReference type="InterPro" id="IPR004385">
    <property type="entry name" value="NDP_pyrophosphatase"/>
</dbReference>
<feature type="binding site" evidence="7">
    <location>
        <position position="169"/>
    </location>
    <ligand>
        <name>Mg(2+)</name>
        <dbReference type="ChEBI" id="CHEBI:18420"/>
        <label>1</label>
    </ligand>
</feature>
<evidence type="ECO:0000313" key="11">
    <source>
        <dbReference type="Proteomes" id="UP000029733"/>
    </source>
</evidence>
<evidence type="ECO:0000256" key="7">
    <source>
        <dbReference type="PIRSR" id="PIRSR604385-2"/>
    </source>
</evidence>
<dbReference type="NCBIfam" id="TIGR00052">
    <property type="entry name" value="nudix-type nucleoside diphosphatase, YffH/AdpP family"/>
    <property type="match status" value="1"/>
</dbReference>
<evidence type="ECO:0000256" key="1">
    <source>
        <dbReference type="ARBA" id="ARBA00001946"/>
    </source>
</evidence>
<dbReference type="AlphaFoldDB" id="A0A4U8TBP3"/>
<dbReference type="InterPro" id="IPR015797">
    <property type="entry name" value="NUDIX_hydrolase-like_dom_sf"/>
</dbReference>
<dbReference type="PANTHER" id="PTHR11839:SF15">
    <property type="entry name" value="URIDINE DIPHOSPHATE GLUCOSE PYROPHOSPHATASE NUDT14"/>
    <property type="match status" value="1"/>
</dbReference>
<gene>
    <name evidence="10" type="ORF">LS71_000955</name>
</gene>
<dbReference type="STRING" id="1677920.LS71_05385"/>
<reference evidence="10 11" key="1">
    <citation type="journal article" date="2014" name="Genome Announc.">
        <title>Draft genome sequences of eight enterohepatic helicobacter species isolated from both laboratory and wild rodents.</title>
        <authorList>
            <person name="Sheh A."/>
            <person name="Shen Z."/>
            <person name="Fox J.G."/>
        </authorList>
    </citation>
    <scope>NUCLEOTIDE SEQUENCE [LARGE SCALE GENOMIC DNA]</scope>
    <source>
        <strain evidence="10 11">MIT 09-6949</strain>
    </source>
</reference>
<proteinExistence type="predicted"/>
<evidence type="ECO:0000256" key="6">
    <source>
        <dbReference type="ARBA" id="ARBA00022842"/>
    </source>
</evidence>
<evidence type="ECO:0000259" key="9">
    <source>
        <dbReference type="PROSITE" id="PS51462"/>
    </source>
</evidence>
<evidence type="ECO:0000256" key="4">
    <source>
        <dbReference type="ARBA" id="ARBA00022490"/>
    </source>
</evidence>
<evidence type="ECO:0000313" key="10">
    <source>
        <dbReference type="EMBL" id="TLD97356.1"/>
    </source>
</evidence>
<dbReference type="FunFam" id="3.90.79.10:FF:000035">
    <property type="entry name" value="Uridine diphosphate glucose pyrophosphatase"/>
    <property type="match status" value="1"/>
</dbReference>
<dbReference type="InterPro" id="IPR000086">
    <property type="entry name" value="NUDIX_hydrolase_dom"/>
</dbReference>
<comment type="subcellular location">
    <subcellularLocation>
        <location evidence="2">Cytoplasm</location>
    </subcellularLocation>
</comment>
<feature type="short sequence motif" description="Nudix box" evidence="8">
    <location>
        <begin position="102"/>
        <end position="125"/>
    </location>
</feature>
<dbReference type="GO" id="GO:0046872">
    <property type="term" value="F:metal ion binding"/>
    <property type="evidence" value="ECO:0007669"/>
    <property type="project" value="UniProtKB-KW"/>
</dbReference>
<comment type="cofactor">
    <cofactor evidence="1 7">
        <name>Mg(2+)</name>
        <dbReference type="ChEBI" id="CHEBI:18420"/>
    </cofactor>
</comment>
<organism evidence="10 11">
    <name type="scientific">Helicobacter jaachi</name>
    <dbReference type="NCBI Taxonomy" id="1677920"/>
    <lineage>
        <taxon>Bacteria</taxon>
        <taxon>Pseudomonadati</taxon>
        <taxon>Campylobacterota</taxon>
        <taxon>Epsilonproteobacteria</taxon>
        <taxon>Campylobacterales</taxon>
        <taxon>Helicobacteraceae</taxon>
        <taxon>Helicobacter</taxon>
    </lineage>
</organism>
<keyword evidence="11" id="KW-1185">Reference proteome</keyword>
<evidence type="ECO:0000256" key="2">
    <source>
        <dbReference type="ARBA" id="ARBA00004496"/>
    </source>
</evidence>
<protein>
    <submittedName>
        <fullName evidence="10">NUDIX hydrolase</fullName>
    </submittedName>
</protein>
<accession>A0A4U8TBP3</accession>
<dbReference type="PANTHER" id="PTHR11839">
    <property type="entry name" value="UDP/ADP-SUGAR PYROPHOSPHATASE"/>
    <property type="match status" value="1"/>
</dbReference>
<evidence type="ECO:0000256" key="3">
    <source>
        <dbReference type="ARBA" id="ARBA00011738"/>
    </source>
</evidence>
<feature type="binding site" evidence="7">
    <location>
        <position position="122"/>
    </location>
    <ligand>
        <name>Mg(2+)</name>
        <dbReference type="ChEBI" id="CHEBI:18420"/>
        <label>1</label>
    </ligand>
</feature>
<dbReference type="GO" id="GO:0005737">
    <property type="term" value="C:cytoplasm"/>
    <property type="evidence" value="ECO:0007669"/>
    <property type="project" value="UniProtKB-SubCell"/>
</dbReference>
<name>A0A4U8TBP3_9HELI</name>
<evidence type="ECO:0000256" key="8">
    <source>
        <dbReference type="PIRSR" id="PIRSR604385-3"/>
    </source>
</evidence>
<keyword evidence="6 7" id="KW-0460">Magnesium</keyword>
<dbReference type="OrthoDB" id="5360793at2"/>
<keyword evidence="5 10" id="KW-0378">Hydrolase</keyword>
<comment type="caution">
    <text evidence="10">The sequence shown here is derived from an EMBL/GenBank/DDBJ whole genome shotgun (WGS) entry which is preliminary data.</text>
</comment>
<dbReference type="Gene3D" id="3.90.79.10">
    <property type="entry name" value="Nucleoside Triphosphate Pyrophosphohydrolase"/>
    <property type="match status" value="1"/>
</dbReference>
<dbReference type="GO" id="GO:0008768">
    <property type="term" value="F:UDP-sugar diphosphatase activity"/>
    <property type="evidence" value="ECO:0007669"/>
    <property type="project" value="TreeGrafter"/>
</dbReference>